<gene>
    <name evidence="12 14" type="primary">htpX</name>
    <name evidence="14" type="ORF">ACFFIT_09050</name>
</gene>
<evidence type="ECO:0000256" key="1">
    <source>
        <dbReference type="ARBA" id="ARBA00004651"/>
    </source>
</evidence>
<comment type="similarity">
    <text evidence="2 12">Belongs to the peptidase M48B family.</text>
</comment>
<evidence type="ECO:0000256" key="3">
    <source>
        <dbReference type="ARBA" id="ARBA00022475"/>
    </source>
</evidence>
<comment type="cofactor">
    <cofactor evidence="12">
        <name>Zn(2+)</name>
        <dbReference type="ChEBI" id="CHEBI:29105"/>
    </cofactor>
    <text evidence="12">Binds 1 zinc ion per subunit.</text>
</comment>
<keyword evidence="4 12" id="KW-0645">Protease</keyword>
<dbReference type="HAMAP" id="MF_00188">
    <property type="entry name" value="Pept_M48_protease_HtpX"/>
    <property type="match status" value="1"/>
</dbReference>
<comment type="subcellular location">
    <subcellularLocation>
        <location evidence="1 12">Cell membrane</location>
        <topology evidence="1 12">Multi-pass membrane protein</topology>
    </subcellularLocation>
</comment>
<evidence type="ECO:0000256" key="12">
    <source>
        <dbReference type="HAMAP-Rule" id="MF_00188"/>
    </source>
</evidence>
<evidence type="ECO:0000256" key="11">
    <source>
        <dbReference type="ARBA" id="ARBA00023136"/>
    </source>
</evidence>
<dbReference type="CDD" id="cd07335">
    <property type="entry name" value="M48B_HtpX_like"/>
    <property type="match status" value="1"/>
</dbReference>
<feature type="active site" evidence="12">
    <location>
        <position position="140"/>
    </location>
</feature>
<dbReference type="RefSeq" id="WP_385877333.1">
    <property type="nucleotide sequence ID" value="NZ_JBHLXE010000095.1"/>
</dbReference>
<feature type="domain" description="Peptidase M48" evidence="13">
    <location>
        <begin position="75"/>
        <end position="289"/>
    </location>
</feature>
<dbReference type="EMBL" id="JBHLXE010000095">
    <property type="protein sequence ID" value="MFC0180221.1"/>
    <property type="molecule type" value="Genomic_DNA"/>
</dbReference>
<protein>
    <recommendedName>
        <fullName evidence="12">Protease HtpX</fullName>
        <ecNumber evidence="12">3.4.24.-</ecNumber>
    </recommendedName>
    <alternativeName>
        <fullName evidence="12">Heat shock protein HtpX</fullName>
    </alternativeName>
</protein>
<feature type="transmembrane region" description="Helical" evidence="12">
    <location>
        <begin position="33"/>
        <end position="53"/>
    </location>
</feature>
<keyword evidence="6 12" id="KW-0479">Metal-binding</keyword>
<keyword evidence="11 12" id="KW-0472">Membrane</keyword>
<organism evidence="14 15">
    <name type="scientific">Thorsellia kenyensis</name>
    <dbReference type="NCBI Taxonomy" id="1549888"/>
    <lineage>
        <taxon>Bacteria</taxon>
        <taxon>Pseudomonadati</taxon>
        <taxon>Pseudomonadota</taxon>
        <taxon>Gammaproteobacteria</taxon>
        <taxon>Enterobacterales</taxon>
        <taxon>Thorselliaceae</taxon>
        <taxon>Thorsellia</taxon>
    </lineage>
</organism>
<name>A0ABV6CF97_9GAMM</name>
<evidence type="ECO:0000256" key="2">
    <source>
        <dbReference type="ARBA" id="ARBA00009779"/>
    </source>
</evidence>
<dbReference type="Proteomes" id="UP001589758">
    <property type="component" value="Unassembled WGS sequence"/>
</dbReference>
<keyword evidence="8 12" id="KW-0862">Zinc</keyword>
<dbReference type="GO" id="GO:0006508">
    <property type="term" value="P:proteolysis"/>
    <property type="evidence" value="ECO:0007669"/>
    <property type="project" value="UniProtKB-KW"/>
</dbReference>
<dbReference type="Gene3D" id="3.30.2010.10">
    <property type="entry name" value="Metalloproteases ('zincins'), catalytic domain"/>
    <property type="match status" value="1"/>
</dbReference>
<keyword evidence="7 12" id="KW-0378">Hydrolase</keyword>
<dbReference type="NCBIfam" id="NF003965">
    <property type="entry name" value="PRK05457.1"/>
    <property type="match status" value="1"/>
</dbReference>
<keyword evidence="15" id="KW-1185">Reference proteome</keyword>
<evidence type="ECO:0000256" key="8">
    <source>
        <dbReference type="ARBA" id="ARBA00022833"/>
    </source>
</evidence>
<dbReference type="InterPro" id="IPR050083">
    <property type="entry name" value="HtpX_protease"/>
</dbReference>
<keyword evidence="9 12" id="KW-1133">Transmembrane helix</keyword>
<dbReference type="Pfam" id="PF01435">
    <property type="entry name" value="Peptidase_M48"/>
    <property type="match status" value="1"/>
</dbReference>
<evidence type="ECO:0000256" key="6">
    <source>
        <dbReference type="ARBA" id="ARBA00022723"/>
    </source>
</evidence>
<keyword evidence="10 12" id="KW-0482">Metalloprotease</keyword>
<feature type="binding site" evidence="12">
    <location>
        <position position="143"/>
    </location>
    <ligand>
        <name>Zn(2+)</name>
        <dbReference type="ChEBI" id="CHEBI:29105"/>
        <note>catalytic</note>
    </ligand>
</feature>
<dbReference type="InterPro" id="IPR001915">
    <property type="entry name" value="Peptidase_M48"/>
</dbReference>
<evidence type="ECO:0000256" key="4">
    <source>
        <dbReference type="ARBA" id="ARBA00022670"/>
    </source>
</evidence>
<evidence type="ECO:0000256" key="10">
    <source>
        <dbReference type="ARBA" id="ARBA00023049"/>
    </source>
</evidence>
<keyword evidence="12" id="KW-0346">Stress response</keyword>
<evidence type="ECO:0000313" key="15">
    <source>
        <dbReference type="Proteomes" id="UP001589758"/>
    </source>
</evidence>
<evidence type="ECO:0000256" key="5">
    <source>
        <dbReference type="ARBA" id="ARBA00022692"/>
    </source>
</evidence>
<comment type="caution">
    <text evidence="14">The sequence shown here is derived from an EMBL/GenBank/DDBJ whole genome shotgun (WGS) entry which is preliminary data.</text>
</comment>
<feature type="transmembrane region" description="Helical" evidence="12">
    <location>
        <begin position="195"/>
        <end position="218"/>
    </location>
</feature>
<feature type="binding site" evidence="12">
    <location>
        <position position="139"/>
    </location>
    <ligand>
        <name>Zn(2+)</name>
        <dbReference type="ChEBI" id="CHEBI:29105"/>
        <note>catalytic</note>
    </ligand>
</feature>
<feature type="binding site" evidence="12">
    <location>
        <position position="223"/>
    </location>
    <ligand>
        <name>Zn(2+)</name>
        <dbReference type="ChEBI" id="CHEBI:29105"/>
        <note>catalytic</note>
    </ligand>
</feature>
<reference evidence="14 15" key="1">
    <citation type="submission" date="2024-09" db="EMBL/GenBank/DDBJ databases">
        <authorList>
            <person name="Sun Q."/>
            <person name="Mori K."/>
        </authorList>
    </citation>
    <scope>NUCLEOTIDE SEQUENCE [LARGE SCALE GENOMIC DNA]</scope>
    <source>
        <strain evidence="14 15">CCM 8545</strain>
    </source>
</reference>
<feature type="transmembrane region" description="Helical" evidence="12">
    <location>
        <begin position="7"/>
        <end position="27"/>
    </location>
</feature>
<dbReference type="PANTHER" id="PTHR43221:SF1">
    <property type="entry name" value="PROTEASE HTPX"/>
    <property type="match status" value="1"/>
</dbReference>
<proteinExistence type="inferred from homology"/>
<dbReference type="PANTHER" id="PTHR43221">
    <property type="entry name" value="PROTEASE HTPX"/>
    <property type="match status" value="1"/>
</dbReference>
<evidence type="ECO:0000256" key="7">
    <source>
        <dbReference type="ARBA" id="ARBA00022801"/>
    </source>
</evidence>
<keyword evidence="3 12" id="KW-1003">Cell membrane</keyword>
<dbReference type="EC" id="3.4.24.-" evidence="12"/>
<accession>A0ABV6CF97</accession>
<evidence type="ECO:0000256" key="9">
    <source>
        <dbReference type="ARBA" id="ARBA00022989"/>
    </source>
</evidence>
<dbReference type="GO" id="GO:0008233">
    <property type="term" value="F:peptidase activity"/>
    <property type="evidence" value="ECO:0007669"/>
    <property type="project" value="UniProtKB-KW"/>
</dbReference>
<sequence>MIRIGLFLLTNLAVMVLFGIILSITGISSSSTSGLLIMAVLFGFAGSIISLLLSKTIALKTMGARVISNPSNEMESWLVNTVKSQAQQVGIGMPTIAIYESSDLNAFATGAKRDDALVAVSTGLLSGMHRDEVEAVLAHEVSHIANGDMVTMTLLQGVVNTFVIFISRMIAQVVATTASGSSEDEEGGESFSAMTYFGVSMVLEIVFGLLASIITLWFSRYREFHADAGAARLVGAEKMIAALERLKQAHEPQVEKSMTVLAINAAPSSFGEYFMSHPPLDKRIEALRQKVY</sequence>
<keyword evidence="5 12" id="KW-0812">Transmembrane</keyword>
<evidence type="ECO:0000259" key="13">
    <source>
        <dbReference type="Pfam" id="PF01435"/>
    </source>
</evidence>
<evidence type="ECO:0000313" key="14">
    <source>
        <dbReference type="EMBL" id="MFC0180221.1"/>
    </source>
</evidence>
<dbReference type="InterPro" id="IPR022919">
    <property type="entry name" value="Pept_M48_protease_HtpX"/>
</dbReference>
<feature type="transmembrane region" description="Helical" evidence="12">
    <location>
        <begin position="154"/>
        <end position="175"/>
    </location>
</feature>